<keyword evidence="3" id="KW-1185">Reference proteome</keyword>
<gene>
    <name evidence="2" type="ORF">BC938DRAFT_471743</name>
</gene>
<feature type="transmembrane region" description="Helical" evidence="1">
    <location>
        <begin position="162"/>
        <end position="187"/>
    </location>
</feature>
<reference evidence="2 3" key="1">
    <citation type="journal article" date="2018" name="New Phytol.">
        <title>Phylogenomics of Endogonaceae and evolution of mycorrhizas within Mucoromycota.</title>
        <authorList>
            <person name="Chang Y."/>
            <person name="Desiro A."/>
            <person name="Na H."/>
            <person name="Sandor L."/>
            <person name="Lipzen A."/>
            <person name="Clum A."/>
            <person name="Barry K."/>
            <person name="Grigoriev I.V."/>
            <person name="Martin F.M."/>
            <person name="Stajich J.E."/>
            <person name="Smith M.E."/>
            <person name="Bonito G."/>
            <person name="Spatafora J.W."/>
        </authorList>
    </citation>
    <scope>NUCLEOTIDE SEQUENCE [LARGE SCALE GENOMIC DNA]</scope>
    <source>
        <strain evidence="2 3">AD002</strain>
    </source>
</reference>
<organism evidence="2 3">
    <name type="scientific">Jimgerdemannia flammicorona</name>
    <dbReference type="NCBI Taxonomy" id="994334"/>
    <lineage>
        <taxon>Eukaryota</taxon>
        <taxon>Fungi</taxon>
        <taxon>Fungi incertae sedis</taxon>
        <taxon>Mucoromycota</taxon>
        <taxon>Mucoromycotina</taxon>
        <taxon>Endogonomycetes</taxon>
        <taxon>Endogonales</taxon>
        <taxon>Endogonaceae</taxon>
        <taxon>Jimgerdemannia</taxon>
    </lineage>
</organism>
<evidence type="ECO:0000256" key="1">
    <source>
        <dbReference type="SAM" id="Phobius"/>
    </source>
</evidence>
<keyword evidence="1" id="KW-0472">Membrane</keyword>
<comment type="caution">
    <text evidence="2">The sequence shown here is derived from an EMBL/GenBank/DDBJ whole genome shotgun (WGS) entry which is preliminary data.</text>
</comment>
<accession>A0A433QZY3</accession>
<keyword evidence="1" id="KW-1133">Transmembrane helix</keyword>
<keyword evidence="1" id="KW-0812">Transmembrane</keyword>
<evidence type="ECO:0000313" key="2">
    <source>
        <dbReference type="EMBL" id="RUS35342.1"/>
    </source>
</evidence>
<dbReference type="Proteomes" id="UP000274822">
    <property type="component" value="Unassembled WGS sequence"/>
</dbReference>
<proteinExistence type="predicted"/>
<feature type="transmembrane region" description="Helical" evidence="1">
    <location>
        <begin position="21"/>
        <end position="40"/>
    </location>
</feature>
<dbReference type="EMBL" id="RBNJ01000122">
    <property type="protein sequence ID" value="RUS35342.1"/>
    <property type="molecule type" value="Genomic_DNA"/>
</dbReference>
<sequence length="204" mass="22634">MNLRMRIRYNISREFPSGISFLGIFILVAAFVGATAFVVVTKWKVAPLSFGPRMIQHSDAAKRDEQRRFVGSAGRKFSQLLRSAQNSTCGDPPANKINSLQIVNGLYYWYSNDLACYDNSSSKVKNMDLLLNSTIANDLNQFGVIPAIYSCASCSSVWASPYIIVLDILTSTLAIMGGAYTVTVFFLKLMLPARDSEETMELFP</sequence>
<protein>
    <submittedName>
        <fullName evidence="2">Uncharacterized protein</fullName>
    </submittedName>
</protein>
<evidence type="ECO:0000313" key="3">
    <source>
        <dbReference type="Proteomes" id="UP000274822"/>
    </source>
</evidence>
<name>A0A433QZY3_9FUNG</name>
<dbReference type="AlphaFoldDB" id="A0A433QZY3"/>